<organism evidence="1 2">
    <name type="scientific">Mizuhopecten yessoensis</name>
    <name type="common">Japanese scallop</name>
    <name type="synonym">Patinopecten yessoensis</name>
    <dbReference type="NCBI Taxonomy" id="6573"/>
    <lineage>
        <taxon>Eukaryota</taxon>
        <taxon>Metazoa</taxon>
        <taxon>Spiralia</taxon>
        <taxon>Lophotrochozoa</taxon>
        <taxon>Mollusca</taxon>
        <taxon>Bivalvia</taxon>
        <taxon>Autobranchia</taxon>
        <taxon>Pteriomorphia</taxon>
        <taxon>Pectinida</taxon>
        <taxon>Pectinoidea</taxon>
        <taxon>Pectinidae</taxon>
        <taxon>Mizuhopecten</taxon>
    </lineage>
</organism>
<dbReference type="GO" id="GO:0005886">
    <property type="term" value="C:plasma membrane"/>
    <property type="evidence" value="ECO:0007669"/>
    <property type="project" value="TreeGrafter"/>
</dbReference>
<reference evidence="1 2" key="1">
    <citation type="journal article" date="2017" name="Nat. Ecol. Evol.">
        <title>Scallop genome provides insights into evolution of bilaterian karyotype and development.</title>
        <authorList>
            <person name="Wang S."/>
            <person name="Zhang J."/>
            <person name="Jiao W."/>
            <person name="Li J."/>
            <person name="Xun X."/>
            <person name="Sun Y."/>
            <person name="Guo X."/>
            <person name="Huan P."/>
            <person name="Dong B."/>
            <person name="Zhang L."/>
            <person name="Hu X."/>
            <person name="Sun X."/>
            <person name="Wang J."/>
            <person name="Zhao C."/>
            <person name="Wang Y."/>
            <person name="Wang D."/>
            <person name="Huang X."/>
            <person name="Wang R."/>
            <person name="Lv J."/>
            <person name="Li Y."/>
            <person name="Zhang Z."/>
            <person name="Liu B."/>
            <person name="Lu W."/>
            <person name="Hui Y."/>
            <person name="Liang J."/>
            <person name="Zhou Z."/>
            <person name="Hou R."/>
            <person name="Li X."/>
            <person name="Liu Y."/>
            <person name="Li H."/>
            <person name="Ning X."/>
            <person name="Lin Y."/>
            <person name="Zhao L."/>
            <person name="Xing Q."/>
            <person name="Dou J."/>
            <person name="Li Y."/>
            <person name="Mao J."/>
            <person name="Guo H."/>
            <person name="Dou H."/>
            <person name="Li T."/>
            <person name="Mu C."/>
            <person name="Jiang W."/>
            <person name="Fu Q."/>
            <person name="Fu X."/>
            <person name="Miao Y."/>
            <person name="Liu J."/>
            <person name="Yu Q."/>
            <person name="Li R."/>
            <person name="Liao H."/>
            <person name="Li X."/>
            <person name="Kong Y."/>
            <person name="Jiang Z."/>
            <person name="Chourrout D."/>
            <person name="Li R."/>
            <person name="Bao Z."/>
        </authorList>
    </citation>
    <scope>NUCLEOTIDE SEQUENCE [LARGE SCALE GENOMIC DNA]</scope>
    <source>
        <strain evidence="1 2">PY_sf001</strain>
    </source>
</reference>
<sequence>MAGLLGFLVHVVSELRTPVEERNGRRRVWGRVTRDLLTVYKQYACSKNRLPTCRLREAFNSLHLFPSNSQVYEMVQCAVECGSPCELDNISFGEFCVLVSELQTYYLRKPVTPQPRSMYRERSSSSPCKRWQHRVFLGGSCNPTSWRQDTAIPFFKQHGITFYNPQVQSWREELVELEARAKQGADILFFVIDNQTRAITSMIETAYLVATRRQVIAIIHEYDKNIKICGEEVPNSEVKDLLRGRQILVDLVERNSIPVFTSLNTALTCTQTALDKGLKIEELIVDDGVQPVLYGYLKVGTALLQMREAFNSMDSTGSCHISAKDVCLAYKSCTGGQILDLEWLSNHRNRSHDDQYNFEAFCCIVVEYQRKSKPFIEKLIQLFRCLLQKLTNHSIALNCSNVQEGRDIYLGGSCGDSNWRERIAVPLLRKHGLSYANPFVNDWEQRLIPIQVAIREKCRLLLYIISDRTRSISSMIEAGYYIGKGCKVVLCVKELPDDVTVGKEALSECAVKDYQRGRAYLIDLASREGVHLFDDVTEAVICAINYLKDGHM</sequence>
<dbReference type="EMBL" id="NEDP02000942">
    <property type="protein sequence ID" value="OWF54682.1"/>
    <property type="molecule type" value="Genomic_DNA"/>
</dbReference>
<dbReference type="OrthoDB" id="6493944at2759"/>
<accession>A0A210R133</accession>
<dbReference type="Pfam" id="PF15891">
    <property type="entry name" value="Nuc_deoxyri_tr2"/>
    <property type="match status" value="2"/>
</dbReference>
<dbReference type="AlphaFoldDB" id="A0A210R133"/>
<evidence type="ECO:0000313" key="2">
    <source>
        <dbReference type="Proteomes" id="UP000242188"/>
    </source>
</evidence>
<dbReference type="PANTHER" id="PTHR36300">
    <property type="entry name" value="RAW, ISOFORM A"/>
    <property type="match status" value="1"/>
</dbReference>
<dbReference type="InterPro" id="IPR039470">
    <property type="entry name" value="Nuc_deoxyri_tr2"/>
</dbReference>
<proteinExistence type="predicted"/>
<protein>
    <submittedName>
        <fullName evidence="1">Uncharacterized protein</fullName>
    </submittedName>
</protein>
<dbReference type="Proteomes" id="UP000242188">
    <property type="component" value="Unassembled WGS sequence"/>
</dbReference>
<gene>
    <name evidence="1" type="ORF">KP79_PYT04405</name>
</gene>
<evidence type="ECO:0000313" key="1">
    <source>
        <dbReference type="EMBL" id="OWF54682.1"/>
    </source>
</evidence>
<dbReference type="InterPro" id="IPR011992">
    <property type="entry name" value="EF-hand-dom_pair"/>
</dbReference>
<keyword evidence="2" id="KW-1185">Reference proteome</keyword>
<dbReference type="PANTHER" id="PTHR36300:SF1">
    <property type="entry name" value="RAW, ISOFORM A"/>
    <property type="match status" value="1"/>
</dbReference>
<comment type="caution">
    <text evidence="1">The sequence shown here is derived from an EMBL/GenBank/DDBJ whole genome shotgun (WGS) entry which is preliminary data.</text>
</comment>
<dbReference type="STRING" id="6573.A0A210R133"/>
<dbReference type="SUPFAM" id="SSF47473">
    <property type="entry name" value="EF-hand"/>
    <property type="match status" value="1"/>
</dbReference>
<name>A0A210R133_MIZYE</name>
<dbReference type="Gene3D" id="3.40.50.450">
    <property type="match status" value="2"/>
</dbReference>